<dbReference type="PANTHER" id="PTHR30363">
    <property type="entry name" value="HTH-TYPE TRANSCRIPTIONAL REGULATOR SRLR-RELATED"/>
    <property type="match status" value="1"/>
</dbReference>
<dbReference type="Gene3D" id="1.10.10.10">
    <property type="entry name" value="Winged helix-like DNA-binding domain superfamily/Winged helix DNA-binding domain"/>
    <property type="match status" value="1"/>
</dbReference>
<name>A0ABY8A0W7_9ACTN</name>
<dbReference type="Pfam" id="PF08220">
    <property type="entry name" value="HTH_DeoR"/>
    <property type="match status" value="1"/>
</dbReference>
<dbReference type="InterPro" id="IPR036388">
    <property type="entry name" value="WH-like_DNA-bd_sf"/>
</dbReference>
<dbReference type="InterPro" id="IPR036390">
    <property type="entry name" value="WH_DNA-bd_sf"/>
</dbReference>
<evidence type="ECO:0000313" key="9">
    <source>
        <dbReference type="Proteomes" id="UP001218629"/>
    </source>
</evidence>
<keyword evidence="9" id="KW-1185">Reference proteome</keyword>
<evidence type="ECO:0000256" key="2">
    <source>
        <dbReference type="ARBA" id="ARBA00022491"/>
    </source>
</evidence>
<dbReference type="PANTHER" id="PTHR30363:SF4">
    <property type="entry name" value="GLYCEROL-3-PHOSPHATE REGULON REPRESSOR"/>
    <property type="match status" value="1"/>
</dbReference>
<evidence type="ECO:0000256" key="5">
    <source>
        <dbReference type="ARBA" id="ARBA00023163"/>
    </source>
</evidence>
<keyword evidence="3" id="KW-0805">Transcription regulation</keyword>
<dbReference type="SUPFAM" id="SSF46785">
    <property type="entry name" value="Winged helix' DNA-binding domain"/>
    <property type="match status" value="1"/>
</dbReference>
<comment type="function">
    <text evidence="6">Repressor of the lactose catabolism operon. Galactose-6-phosphate is the inducer.</text>
</comment>
<evidence type="ECO:0000259" key="7">
    <source>
        <dbReference type="PROSITE" id="PS51000"/>
    </source>
</evidence>
<dbReference type="SMART" id="SM00420">
    <property type="entry name" value="HTH_DEOR"/>
    <property type="match status" value="1"/>
</dbReference>
<dbReference type="InterPro" id="IPR014036">
    <property type="entry name" value="DeoR-like_C"/>
</dbReference>
<keyword evidence="5" id="KW-0804">Transcription</keyword>
<sequence length="253" mass="27292">MDAEGRRRDMLELIRRSGSADVVRLAEEFAVSKETVRRDLNVLEGHGLIRRRHGGAYPMVRPGSEAVLVSRTAPRVPEESRIAAAAAELLSEAETVFVDEGFTPQLIADALPRDRPLTIVTASLPVVSAFATSPQANVLLLGGRVRRGTTATVDHWAVHMLSGFVIDLAFLSAEGISRTYGLTTPDPAVAEVKAQAIRVARRRVLAGVHTKFGTASFCRFGEVGDLETIVTGAGLPVAEAHRYHLMGPKVLRV</sequence>
<gene>
    <name evidence="8" type="ORF">MOV08_03230</name>
</gene>
<dbReference type="GO" id="GO:0003677">
    <property type="term" value="F:DNA binding"/>
    <property type="evidence" value="ECO:0007669"/>
    <property type="project" value="UniProtKB-KW"/>
</dbReference>
<dbReference type="PROSITE" id="PS00894">
    <property type="entry name" value="HTH_DEOR_1"/>
    <property type="match status" value="1"/>
</dbReference>
<reference evidence="8 9" key="1">
    <citation type="submission" date="2022-03" db="EMBL/GenBank/DDBJ databases">
        <title>Streptomyces yunnanensis P86,complete genome.</title>
        <authorList>
            <person name="Chen S."/>
            <person name="Zhang Q."/>
        </authorList>
    </citation>
    <scope>NUCLEOTIDE SEQUENCE [LARGE SCALE GENOMIC DNA]</scope>
    <source>
        <strain evidence="8 9">P86</strain>
    </source>
</reference>
<protein>
    <recommendedName>
        <fullName evidence="1">Lactose phosphotransferase system repressor</fullName>
    </recommendedName>
</protein>
<evidence type="ECO:0000256" key="1">
    <source>
        <dbReference type="ARBA" id="ARBA00021390"/>
    </source>
</evidence>
<dbReference type="PRINTS" id="PR00037">
    <property type="entry name" value="HTHLACR"/>
</dbReference>
<dbReference type="InterPro" id="IPR018356">
    <property type="entry name" value="Tscrpt_reg_HTH_DeoR_CS"/>
</dbReference>
<organism evidence="8 9">
    <name type="scientific">Streptomyces yunnanensis</name>
    <dbReference type="NCBI Taxonomy" id="156453"/>
    <lineage>
        <taxon>Bacteria</taxon>
        <taxon>Bacillati</taxon>
        <taxon>Actinomycetota</taxon>
        <taxon>Actinomycetes</taxon>
        <taxon>Kitasatosporales</taxon>
        <taxon>Streptomycetaceae</taxon>
        <taxon>Streptomyces</taxon>
    </lineage>
</organism>
<dbReference type="PROSITE" id="PS51000">
    <property type="entry name" value="HTH_DEOR_2"/>
    <property type="match status" value="1"/>
</dbReference>
<dbReference type="SUPFAM" id="SSF100950">
    <property type="entry name" value="NagB/RpiA/CoA transferase-like"/>
    <property type="match status" value="1"/>
</dbReference>
<keyword evidence="4 8" id="KW-0238">DNA-binding</keyword>
<dbReference type="InterPro" id="IPR050313">
    <property type="entry name" value="Carb_Metab_HTH_regulators"/>
</dbReference>
<keyword evidence="2" id="KW-0678">Repressor</keyword>
<dbReference type="Pfam" id="PF00455">
    <property type="entry name" value="DeoRC"/>
    <property type="match status" value="1"/>
</dbReference>
<evidence type="ECO:0000313" key="8">
    <source>
        <dbReference type="EMBL" id="WEB38418.1"/>
    </source>
</evidence>
<evidence type="ECO:0000256" key="4">
    <source>
        <dbReference type="ARBA" id="ARBA00023125"/>
    </source>
</evidence>
<dbReference type="InterPro" id="IPR037171">
    <property type="entry name" value="NagB/RpiA_transferase-like"/>
</dbReference>
<accession>A0ABY8A0W7</accession>
<proteinExistence type="predicted"/>
<dbReference type="Proteomes" id="UP001218629">
    <property type="component" value="Chromosome"/>
</dbReference>
<feature type="domain" description="HTH deoR-type" evidence="7">
    <location>
        <begin position="3"/>
        <end position="58"/>
    </location>
</feature>
<dbReference type="SMART" id="SM01134">
    <property type="entry name" value="DeoRC"/>
    <property type="match status" value="1"/>
</dbReference>
<dbReference type="EMBL" id="CP095749">
    <property type="protein sequence ID" value="WEB38418.1"/>
    <property type="molecule type" value="Genomic_DNA"/>
</dbReference>
<dbReference type="RefSeq" id="WP_275306113.1">
    <property type="nucleotide sequence ID" value="NZ_CP095749.1"/>
</dbReference>
<dbReference type="InterPro" id="IPR001034">
    <property type="entry name" value="DeoR_HTH"/>
</dbReference>
<evidence type="ECO:0000256" key="3">
    <source>
        <dbReference type="ARBA" id="ARBA00023015"/>
    </source>
</evidence>
<evidence type="ECO:0000256" key="6">
    <source>
        <dbReference type="ARBA" id="ARBA00024937"/>
    </source>
</evidence>